<dbReference type="InParanoid" id="K1P3L1"/>
<sequence length="136" mass="15929">MDSLEDNFQCEQEETARFAFVKDPDVSNLITSTESKNTRKNTKWAFSLFMEWRKARMATRGTVIPKLALFSAKNINSLLGKFVIKAWMEGWNTLPPRSLYMITVGLLRFMRENGNFRNFLDKKNYGFYEFCKQLSA</sequence>
<organism evidence="1">
    <name type="scientific">Magallana gigas</name>
    <name type="common">Pacific oyster</name>
    <name type="synonym">Crassostrea gigas</name>
    <dbReference type="NCBI Taxonomy" id="29159"/>
    <lineage>
        <taxon>Eukaryota</taxon>
        <taxon>Metazoa</taxon>
        <taxon>Spiralia</taxon>
        <taxon>Lophotrochozoa</taxon>
        <taxon>Mollusca</taxon>
        <taxon>Bivalvia</taxon>
        <taxon>Autobranchia</taxon>
        <taxon>Pteriomorphia</taxon>
        <taxon>Ostreida</taxon>
        <taxon>Ostreoidea</taxon>
        <taxon>Ostreidae</taxon>
        <taxon>Magallana</taxon>
    </lineage>
</organism>
<protein>
    <submittedName>
        <fullName evidence="1">Uncharacterized protein</fullName>
    </submittedName>
</protein>
<accession>K1P3L1</accession>
<dbReference type="EMBL" id="JH816787">
    <property type="protein sequence ID" value="EKC18342.1"/>
    <property type="molecule type" value="Genomic_DNA"/>
</dbReference>
<name>K1P3L1_MAGGI</name>
<proteinExistence type="predicted"/>
<dbReference type="AlphaFoldDB" id="K1P3L1"/>
<dbReference type="HOGENOM" id="CLU_1877446_0_0_1"/>
<gene>
    <name evidence="1" type="ORF">CGI_10013146</name>
</gene>
<evidence type="ECO:0000313" key="1">
    <source>
        <dbReference type="EMBL" id="EKC18342.1"/>
    </source>
</evidence>
<reference evidence="1" key="1">
    <citation type="journal article" date="2012" name="Nature">
        <title>The oyster genome reveals stress adaptation and complexity of shell formation.</title>
        <authorList>
            <person name="Zhang G."/>
            <person name="Fang X."/>
            <person name="Guo X."/>
            <person name="Li L."/>
            <person name="Luo R."/>
            <person name="Xu F."/>
            <person name="Yang P."/>
            <person name="Zhang L."/>
            <person name="Wang X."/>
            <person name="Qi H."/>
            <person name="Xiong Z."/>
            <person name="Que H."/>
            <person name="Xie Y."/>
            <person name="Holland P.W."/>
            <person name="Paps J."/>
            <person name="Zhu Y."/>
            <person name="Wu F."/>
            <person name="Chen Y."/>
            <person name="Wang J."/>
            <person name="Peng C."/>
            <person name="Meng J."/>
            <person name="Yang L."/>
            <person name="Liu J."/>
            <person name="Wen B."/>
            <person name="Zhang N."/>
            <person name="Huang Z."/>
            <person name="Zhu Q."/>
            <person name="Feng Y."/>
            <person name="Mount A."/>
            <person name="Hedgecock D."/>
            <person name="Xu Z."/>
            <person name="Liu Y."/>
            <person name="Domazet-Loso T."/>
            <person name="Du Y."/>
            <person name="Sun X."/>
            <person name="Zhang S."/>
            <person name="Liu B."/>
            <person name="Cheng P."/>
            <person name="Jiang X."/>
            <person name="Li J."/>
            <person name="Fan D."/>
            <person name="Wang W."/>
            <person name="Fu W."/>
            <person name="Wang T."/>
            <person name="Wang B."/>
            <person name="Zhang J."/>
            <person name="Peng Z."/>
            <person name="Li Y."/>
            <person name="Li N."/>
            <person name="Wang J."/>
            <person name="Chen M."/>
            <person name="He Y."/>
            <person name="Tan F."/>
            <person name="Song X."/>
            <person name="Zheng Q."/>
            <person name="Huang R."/>
            <person name="Yang H."/>
            <person name="Du X."/>
            <person name="Chen L."/>
            <person name="Yang M."/>
            <person name="Gaffney P.M."/>
            <person name="Wang S."/>
            <person name="Luo L."/>
            <person name="She Z."/>
            <person name="Ming Y."/>
            <person name="Huang W."/>
            <person name="Zhang S."/>
            <person name="Huang B."/>
            <person name="Zhang Y."/>
            <person name="Qu T."/>
            <person name="Ni P."/>
            <person name="Miao G."/>
            <person name="Wang J."/>
            <person name="Wang Q."/>
            <person name="Steinberg C.E."/>
            <person name="Wang H."/>
            <person name="Li N."/>
            <person name="Qian L."/>
            <person name="Zhang G."/>
            <person name="Li Y."/>
            <person name="Yang H."/>
            <person name="Liu X."/>
            <person name="Wang J."/>
            <person name="Yin Y."/>
            <person name="Wang J."/>
        </authorList>
    </citation>
    <scope>NUCLEOTIDE SEQUENCE [LARGE SCALE GENOMIC DNA]</scope>
    <source>
        <strain evidence="1">05x7-T-G4-1.051#20</strain>
    </source>
</reference>